<feature type="domain" description="FERM" evidence="5">
    <location>
        <begin position="1"/>
        <end position="285"/>
    </location>
</feature>
<sequence length="502" mass="57769">MWCFVSECPSVVREYHIPKKSRGQVLLDKVCEDLGLVERDYFGLRYRSKNGELLWLNLRNSLGHQLQGKSPHRLSIQVKFFVSPAELQQSITRHLYYLTIKNRFLLGHYVVSKEEKYHLYALICHAELGPAEHVLFNQYHPILPELEEDELKSVETAHRSLSLPYNSPIFAQMQFVAQVAELPGYGVEYFVADSSDKVSVVIGVCNTGLQILTQDRVLIHSINFEDISKVSYHQNRFSVHYYKSTAGTGQDELVTALKFRLKSRKVAQALFRAFTECHTFFRCENVERVVRQQHSHIGFGAFVVLFKPDTDKGKTYRFDVSRTRRQAYDCAWRKLHPTTGPPHGENRISLDLDHTRDSRLGESIDFSLLFHSTYSQELELSHQSHLRGDVRVHTLKAQIAEDELSEDSIMDIDLSDGATTSERPKSRHDSKGSLDKELFSSMKEQLSNLQESRMCQVCLENDMSTVFCPCGHMICCESCSKECFRCPICRAEITYVQRVFFG</sequence>
<dbReference type="GO" id="GO:0008270">
    <property type="term" value="F:zinc ion binding"/>
    <property type="evidence" value="ECO:0007669"/>
    <property type="project" value="UniProtKB-KW"/>
</dbReference>
<dbReference type="InterPro" id="IPR018979">
    <property type="entry name" value="FERM_N"/>
</dbReference>
<keyword evidence="1 3" id="KW-0479">Metal-binding</keyword>
<dbReference type="Gene3D" id="2.30.29.30">
    <property type="entry name" value="Pleckstrin-homology domain (PH domain)/Phosphotyrosine-binding domain (PTB)"/>
    <property type="match status" value="1"/>
</dbReference>
<dbReference type="CDD" id="cd14473">
    <property type="entry name" value="FERM_B-lobe"/>
    <property type="match status" value="1"/>
</dbReference>
<dbReference type="Gene3D" id="3.10.20.90">
    <property type="entry name" value="Phosphatidylinositol 3-kinase Catalytic Subunit, Chain A, domain 1"/>
    <property type="match status" value="1"/>
</dbReference>
<proteinExistence type="predicted"/>
<reference evidence="7" key="1">
    <citation type="submission" date="2021-10" db="EMBL/GenBank/DDBJ databases">
        <title>Tropical sea cucumber genome reveals ecological adaptation and Cuvierian tubules defense mechanism.</title>
        <authorList>
            <person name="Chen T."/>
        </authorList>
    </citation>
    <scope>NUCLEOTIDE SEQUENCE</scope>
    <source>
        <strain evidence="7">Nanhai2018</strain>
        <tissue evidence="7">Muscle</tissue>
    </source>
</reference>
<dbReference type="Pfam" id="PF09379">
    <property type="entry name" value="FERM_N"/>
    <property type="match status" value="1"/>
</dbReference>
<dbReference type="InterPro" id="IPR019749">
    <property type="entry name" value="Band_41_domain"/>
</dbReference>
<dbReference type="Pfam" id="PF09380">
    <property type="entry name" value="FERM_C"/>
    <property type="match status" value="1"/>
</dbReference>
<dbReference type="PROSITE" id="PS50089">
    <property type="entry name" value="ZF_RING_2"/>
    <property type="match status" value="1"/>
</dbReference>
<evidence type="ECO:0000256" key="1">
    <source>
        <dbReference type="ARBA" id="ARBA00022771"/>
    </source>
</evidence>
<evidence type="ECO:0000256" key="4">
    <source>
        <dbReference type="SAM" id="MobiDB-lite"/>
    </source>
</evidence>
<dbReference type="InterPro" id="IPR014352">
    <property type="entry name" value="FERM/acyl-CoA-bd_prot_sf"/>
</dbReference>
<evidence type="ECO:0000256" key="3">
    <source>
        <dbReference type="PROSITE-ProRule" id="PRU00175"/>
    </source>
</evidence>
<dbReference type="SUPFAM" id="SSF50729">
    <property type="entry name" value="PH domain-like"/>
    <property type="match status" value="1"/>
</dbReference>
<evidence type="ECO:0000313" key="7">
    <source>
        <dbReference type="EMBL" id="KAJ8032497.1"/>
    </source>
</evidence>
<keyword evidence="8" id="KW-1185">Reference proteome</keyword>
<dbReference type="SUPFAM" id="SSF47031">
    <property type="entry name" value="Second domain of FERM"/>
    <property type="match status" value="1"/>
</dbReference>
<feature type="domain" description="RING-type" evidence="6">
    <location>
        <begin position="455"/>
        <end position="490"/>
    </location>
</feature>
<dbReference type="SMART" id="SM01196">
    <property type="entry name" value="FERM_C"/>
    <property type="match status" value="1"/>
</dbReference>
<dbReference type="Gene3D" id="1.20.80.10">
    <property type="match status" value="1"/>
</dbReference>
<dbReference type="SMART" id="SM00295">
    <property type="entry name" value="B41"/>
    <property type="match status" value="1"/>
</dbReference>
<dbReference type="InterPro" id="IPR000299">
    <property type="entry name" value="FERM_domain"/>
</dbReference>
<dbReference type="InterPro" id="IPR001841">
    <property type="entry name" value="Znf_RING"/>
</dbReference>
<dbReference type="InterPro" id="IPR019748">
    <property type="entry name" value="FERM_central"/>
</dbReference>
<dbReference type="PANTHER" id="PTHR23280:SF13">
    <property type="entry name" value="E3 UBIQUITIN-PROTEIN LIGASE MYLIP"/>
    <property type="match status" value="1"/>
</dbReference>
<keyword evidence="1 3" id="KW-0863">Zinc-finger</keyword>
<dbReference type="GO" id="GO:0004842">
    <property type="term" value="F:ubiquitin-protein transferase activity"/>
    <property type="evidence" value="ECO:0007669"/>
    <property type="project" value="TreeGrafter"/>
</dbReference>
<dbReference type="InterPro" id="IPR011993">
    <property type="entry name" value="PH-like_dom_sf"/>
</dbReference>
<dbReference type="SUPFAM" id="SSF57850">
    <property type="entry name" value="RING/U-box"/>
    <property type="match status" value="1"/>
</dbReference>
<dbReference type="EMBL" id="JAIZAY010000012">
    <property type="protein sequence ID" value="KAJ8032497.1"/>
    <property type="molecule type" value="Genomic_DNA"/>
</dbReference>
<dbReference type="AlphaFoldDB" id="A0A9Q1BTI4"/>
<evidence type="ECO:0000313" key="8">
    <source>
        <dbReference type="Proteomes" id="UP001152320"/>
    </source>
</evidence>
<protein>
    <submittedName>
        <fullName evidence="7">E3 ubiquitin-protein ligase MYLIP</fullName>
    </submittedName>
</protein>
<dbReference type="SUPFAM" id="SSF54236">
    <property type="entry name" value="Ubiquitin-like"/>
    <property type="match status" value="1"/>
</dbReference>
<dbReference type="OrthoDB" id="10037309at2759"/>
<accession>A0A9Q1BTI4</accession>
<gene>
    <name evidence="7" type="ORF">HOLleu_26040</name>
</gene>
<dbReference type="Pfam" id="PF00373">
    <property type="entry name" value="FERM_M"/>
    <property type="match status" value="1"/>
</dbReference>
<dbReference type="Proteomes" id="UP001152320">
    <property type="component" value="Chromosome 12"/>
</dbReference>
<dbReference type="InterPro" id="IPR018980">
    <property type="entry name" value="FERM_PH-like_C"/>
</dbReference>
<dbReference type="PANTHER" id="PTHR23280">
    <property type="entry name" value="4.1 G PROTEIN"/>
    <property type="match status" value="1"/>
</dbReference>
<feature type="compositionally biased region" description="Basic and acidic residues" evidence="4">
    <location>
        <begin position="422"/>
        <end position="434"/>
    </location>
</feature>
<dbReference type="Gene3D" id="3.30.40.10">
    <property type="entry name" value="Zinc/RING finger domain, C3HC4 (zinc finger)"/>
    <property type="match status" value="1"/>
</dbReference>
<keyword evidence="2" id="KW-0862">Zinc</keyword>
<feature type="region of interest" description="Disordered" evidence="4">
    <location>
        <begin position="415"/>
        <end position="434"/>
    </location>
</feature>
<evidence type="ECO:0000259" key="6">
    <source>
        <dbReference type="PROSITE" id="PS50089"/>
    </source>
</evidence>
<name>A0A9Q1BTI4_HOLLE</name>
<organism evidence="7 8">
    <name type="scientific">Holothuria leucospilota</name>
    <name type="common">Black long sea cucumber</name>
    <name type="synonym">Mertensiothuria leucospilota</name>
    <dbReference type="NCBI Taxonomy" id="206669"/>
    <lineage>
        <taxon>Eukaryota</taxon>
        <taxon>Metazoa</taxon>
        <taxon>Echinodermata</taxon>
        <taxon>Eleutherozoa</taxon>
        <taxon>Echinozoa</taxon>
        <taxon>Holothuroidea</taxon>
        <taxon>Aspidochirotacea</taxon>
        <taxon>Aspidochirotida</taxon>
        <taxon>Holothuriidae</taxon>
        <taxon>Holothuria</taxon>
    </lineage>
</organism>
<dbReference type="GO" id="GO:0006511">
    <property type="term" value="P:ubiquitin-dependent protein catabolic process"/>
    <property type="evidence" value="ECO:0007669"/>
    <property type="project" value="TreeGrafter"/>
</dbReference>
<comment type="caution">
    <text evidence="7">The sequence shown here is derived from an EMBL/GenBank/DDBJ whole genome shotgun (WGS) entry which is preliminary data.</text>
</comment>
<dbReference type="InterPro" id="IPR013083">
    <property type="entry name" value="Znf_RING/FYVE/PHD"/>
</dbReference>
<evidence type="ECO:0000259" key="5">
    <source>
        <dbReference type="PROSITE" id="PS50057"/>
    </source>
</evidence>
<dbReference type="InterPro" id="IPR035963">
    <property type="entry name" value="FERM_2"/>
</dbReference>
<dbReference type="InterPro" id="IPR029071">
    <property type="entry name" value="Ubiquitin-like_domsf"/>
</dbReference>
<dbReference type="Pfam" id="PF13920">
    <property type="entry name" value="zf-C3HC4_3"/>
    <property type="match status" value="1"/>
</dbReference>
<dbReference type="PROSITE" id="PS50057">
    <property type="entry name" value="FERM_3"/>
    <property type="match status" value="1"/>
</dbReference>
<evidence type="ECO:0000256" key="2">
    <source>
        <dbReference type="ARBA" id="ARBA00022833"/>
    </source>
</evidence>